<dbReference type="PATRIC" id="fig|1341156.4.peg.2897"/>
<dbReference type="OrthoDB" id="9800797at2"/>
<gene>
    <name evidence="2" type="ORF">RASY3_16490</name>
</gene>
<dbReference type="CDD" id="cd04301">
    <property type="entry name" value="NAT_SF"/>
    <property type="match status" value="1"/>
</dbReference>
<dbReference type="InterPro" id="IPR052564">
    <property type="entry name" value="N-acetyltrans/Recomb-assoc"/>
</dbReference>
<feature type="domain" description="N-acetyltransferase" evidence="1">
    <location>
        <begin position="1"/>
        <end position="153"/>
    </location>
</feature>
<evidence type="ECO:0000313" key="3">
    <source>
        <dbReference type="Proteomes" id="UP000021369"/>
    </source>
</evidence>
<accession>A0A011VRL4</accession>
<dbReference type="SUPFAM" id="SSF55729">
    <property type="entry name" value="Acyl-CoA N-acyltransferases (Nat)"/>
    <property type="match status" value="1"/>
</dbReference>
<keyword evidence="2" id="KW-0808">Transferase</keyword>
<dbReference type="InterPro" id="IPR016181">
    <property type="entry name" value="Acyl_CoA_acyltransferase"/>
</dbReference>
<dbReference type="Gene3D" id="3.40.630.30">
    <property type="match status" value="1"/>
</dbReference>
<keyword evidence="3" id="KW-1185">Reference proteome</keyword>
<proteinExistence type="predicted"/>
<protein>
    <submittedName>
        <fullName evidence="2">GNAT family acetyltransferase</fullName>
    </submittedName>
</protein>
<dbReference type="PANTHER" id="PTHR43451">
    <property type="entry name" value="ACETYLTRANSFERASE (GNAT) FAMILY PROTEIN"/>
    <property type="match status" value="1"/>
</dbReference>
<dbReference type="RefSeq" id="WP_037289920.1">
    <property type="nucleotide sequence ID" value="NZ_JEOB01000004.1"/>
</dbReference>
<dbReference type="PROSITE" id="PS51186">
    <property type="entry name" value="GNAT"/>
    <property type="match status" value="1"/>
</dbReference>
<comment type="caution">
    <text evidence="2">The sequence shown here is derived from an EMBL/GenBank/DDBJ whole genome shotgun (WGS) entry which is preliminary data.</text>
</comment>
<dbReference type="AlphaFoldDB" id="A0A011VRL4"/>
<dbReference type="GO" id="GO:0016747">
    <property type="term" value="F:acyltransferase activity, transferring groups other than amino-acyl groups"/>
    <property type="evidence" value="ECO:0007669"/>
    <property type="project" value="InterPro"/>
</dbReference>
<evidence type="ECO:0000259" key="1">
    <source>
        <dbReference type="PROSITE" id="PS51186"/>
    </source>
</evidence>
<sequence length="155" mass="17926">MEIKEALPEDLCTVKEITRNTIKTVYPKYYPVGAVEFFLKYHSDEKIAEDIRYQRTFLCIDDKGNKVGTVTIKENDIGRLFVLPEFQGKGYGNALLDYAEKLISRNYSEIILDASLAAKKIYLNRGYAEIEYKTVLTDNGDFLCWDIMTKKVKEK</sequence>
<dbReference type="PANTHER" id="PTHR43451:SF1">
    <property type="entry name" value="ACETYLTRANSFERASE"/>
    <property type="match status" value="1"/>
</dbReference>
<organism evidence="2 3">
    <name type="scientific">Ruminococcus albus SY3</name>
    <dbReference type="NCBI Taxonomy" id="1341156"/>
    <lineage>
        <taxon>Bacteria</taxon>
        <taxon>Bacillati</taxon>
        <taxon>Bacillota</taxon>
        <taxon>Clostridia</taxon>
        <taxon>Eubacteriales</taxon>
        <taxon>Oscillospiraceae</taxon>
        <taxon>Ruminococcus</taxon>
    </lineage>
</organism>
<name>A0A011VRL4_RUMAL</name>
<evidence type="ECO:0000313" key="2">
    <source>
        <dbReference type="EMBL" id="EXM37906.1"/>
    </source>
</evidence>
<dbReference type="Proteomes" id="UP000021369">
    <property type="component" value="Unassembled WGS sequence"/>
</dbReference>
<reference evidence="2 3" key="1">
    <citation type="submission" date="2013-06" db="EMBL/GenBank/DDBJ databases">
        <title>Rumen cellulosomics: divergent fiber-degrading strategies revealed by comparative genome-wide analysis of six Ruminococcal strains.</title>
        <authorList>
            <person name="Dassa B."/>
            <person name="Borovok I."/>
            <person name="Lamed R."/>
            <person name="Flint H."/>
            <person name="Yeoman C.J."/>
            <person name="White B."/>
            <person name="Bayer E.A."/>
        </authorList>
    </citation>
    <scope>NUCLEOTIDE SEQUENCE [LARGE SCALE GENOMIC DNA]</scope>
    <source>
        <strain evidence="2 3">SY3</strain>
    </source>
</reference>
<dbReference type="InterPro" id="IPR000182">
    <property type="entry name" value="GNAT_dom"/>
</dbReference>
<dbReference type="EMBL" id="JEOB01000004">
    <property type="protein sequence ID" value="EXM37906.1"/>
    <property type="molecule type" value="Genomic_DNA"/>
</dbReference>
<dbReference type="Pfam" id="PF13673">
    <property type="entry name" value="Acetyltransf_10"/>
    <property type="match status" value="1"/>
</dbReference>